<accession>A0A917C472</accession>
<dbReference type="AlphaFoldDB" id="A0A917C472"/>
<keyword evidence="2" id="KW-1185">Reference proteome</keyword>
<reference evidence="1" key="1">
    <citation type="journal article" date="2014" name="Int. J. Syst. Evol. Microbiol.">
        <title>Complete genome sequence of Corynebacterium casei LMG S-19264T (=DSM 44701T), isolated from a smear-ripened cheese.</title>
        <authorList>
            <consortium name="US DOE Joint Genome Institute (JGI-PGF)"/>
            <person name="Walter F."/>
            <person name="Albersmeier A."/>
            <person name="Kalinowski J."/>
            <person name="Ruckert C."/>
        </authorList>
    </citation>
    <scope>NUCLEOTIDE SEQUENCE</scope>
    <source>
        <strain evidence="1">CGMCC 1.15254</strain>
    </source>
</reference>
<evidence type="ECO:0000313" key="2">
    <source>
        <dbReference type="Proteomes" id="UP000632498"/>
    </source>
</evidence>
<protein>
    <submittedName>
        <fullName evidence="1">Uncharacterized protein</fullName>
    </submittedName>
</protein>
<organism evidence="1 2">
    <name type="scientific">Terasakiella brassicae</name>
    <dbReference type="NCBI Taxonomy" id="1634917"/>
    <lineage>
        <taxon>Bacteria</taxon>
        <taxon>Pseudomonadati</taxon>
        <taxon>Pseudomonadota</taxon>
        <taxon>Alphaproteobacteria</taxon>
        <taxon>Rhodospirillales</taxon>
        <taxon>Terasakiellaceae</taxon>
        <taxon>Terasakiella</taxon>
    </lineage>
</organism>
<evidence type="ECO:0000313" key="1">
    <source>
        <dbReference type="EMBL" id="GGF71151.1"/>
    </source>
</evidence>
<proteinExistence type="predicted"/>
<gene>
    <name evidence="1" type="ORF">GCM10011332_26430</name>
</gene>
<dbReference type="RefSeq" id="WP_229734361.1">
    <property type="nucleotide sequence ID" value="NZ_BMHV01000021.1"/>
</dbReference>
<name>A0A917C472_9PROT</name>
<reference evidence="1" key="2">
    <citation type="submission" date="2020-09" db="EMBL/GenBank/DDBJ databases">
        <authorList>
            <person name="Sun Q."/>
            <person name="Zhou Y."/>
        </authorList>
    </citation>
    <scope>NUCLEOTIDE SEQUENCE</scope>
    <source>
        <strain evidence="1">CGMCC 1.15254</strain>
    </source>
</reference>
<dbReference type="Proteomes" id="UP000632498">
    <property type="component" value="Unassembled WGS sequence"/>
</dbReference>
<sequence>MEDSPKPIRRRQRRKKASSIEDVRSLLAGLLPNLIQSATTSYEAFSRGEEPEDAKGFAAHHAACKAALSHVELLTKLVRWAENTEEETTKPLSEDDEIAGLLAGARAALKGLENEC</sequence>
<dbReference type="EMBL" id="BMHV01000021">
    <property type="protein sequence ID" value="GGF71151.1"/>
    <property type="molecule type" value="Genomic_DNA"/>
</dbReference>
<comment type="caution">
    <text evidence="1">The sequence shown here is derived from an EMBL/GenBank/DDBJ whole genome shotgun (WGS) entry which is preliminary data.</text>
</comment>